<dbReference type="EMBL" id="CAWUPB010000913">
    <property type="protein sequence ID" value="CAK7329847.1"/>
    <property type="molecule type" value="Genomic_DNA"/>
</dbReference>
<dbReference type="InterPro" id="IPR040220">
    <property type="entry name" value="DD11"/>
</dbReference>
<comment type="caution">
    <text evidence="3">The sequence shown here is derived from an EMBL/GenBank/DDBJ whole genome shotgun (WGS) entry which is preliminary data.</text>
</comment>
<name>A0AAV1R7B5_9ROSI</name>
<evidence type="ECO:0000313" key="3">
    <source>
        <dbReference type="EMBL" id="CAK7329847.1"/>
    </source>
</evidence>
<sequence length="162" mass="18246">MLSGKRSHQKRGREAEESITSILAMEVREVAKAIHALTKNEGDIDELYDVVMTIIDFDDDILNNVFDYLVQNERLTKAFMAEPGLYNYVDQCAFVAGQKCGEEILYGSFLGKPVTLECRQKLVLLGKACDDSLIKVVLEFPEFKKHEEEAWQGAINSGKNVP</sequence>
<keyword evidence="1" id="KW-0732">Signal</keyword>
<accession>A0AAV1R7B5</accession>
<reference evidence="3 4" key="1">
    <citation type="submission" date="2024-01" db="EMBL/GenBank/DDBJ databases">
        <authorList>
            <person name="Waweru B."/>
        </authorList>
    </citation>
    <scope>NUCLEOTIDE SEQUENCE [LARGE SCALE GENOMIC DNA]</scope>
</reference>
<proteinExistence type="predicted"/>
<dbReference type="Proteomes" id="UP001314170">
    <property type="component" value="Unassembled WGS sequence"/>
</dbReference>
<evidence type="ECO:0000256" key="1">
    <source>
        <dbReference type="ARBA" id="ARBA00022729"/>
    </source>
</evidence>
<dbReference type="PANTHER" id="PTHR31207:SF35">
    <property type="entry name" value="PROLAMIN-LIKE DOMAIN-CONTAINING PROTEIN"/>
    <property type="match status" value="1"/>
</dbReference>
<dbReference type="InterPro" id="IPR008502">
    <property type="entry name" value="Prolamin-like"/>
</dbReference>
<protein>
    <recommendedName>
        <fullName evidence="2">Prolamin-like domain-containing protein</fullName>
    </recommendedName>
</protein>
<gene>
    <name evidence="3" type="ORF">DCAF_LOCUS7611</name>
</gene>
<feature type="domain" description="Prolamin-like" evidence="2">
    <location>
        <begin position="97"/>
        <end position="144"/>
    </location>
</feature>
<dbReference type="Pfam" id="PF05617">
    <property type="entry name" value="Prolamin_like"/>
    <property type="match status" value="1"/>
</dbReference>
<dbReference type="PANTHER" id="PTHR31207">
    <property type="entry name" value="ECA1 GAMETOGENESIS FAMILY PROTEIN (DUF784)-RELATED-RELATED"/>
    <property type="match status" value="1"/>
</dbReference>
<dbReference type="AlphaFoldDB" id="A0AAV1R7B5"/>
<evidence type="ECO:0000259" key="2">
    <source>
        <dbReference type="Pfam" id="PF05617"/>
    </source>
</evidence>
<organism evidence="3 4">
    <name type="scientific">Dovyalis caffra</name>
    <dbReference type="NCBI Taxonomy" id="77055"/>
    <lineage>
        <taxon>Eukaryota</taxon>
        <taxon>Viridiplantae</taxon>
        <taxon>Streptophyta</taxon>
        <taxon>Embryophyta</taxon>
        <taxon>Tracheophyta</taxon>
        <taxon>Spermatophyta</taxon>
        <taxon>Magnoliopsida</taxon>
        <taxon>eudicotyledons</taxon>
        <taxon>Gunneridae</taxon>
        <taxon>Pentapetalae</taxon>
        <taxon>rosids</taxon>
        <taxon>fabids</taxon>
        <taxon>Malpighiales</taxon>
        <taxon>Salicaceae</taxon>
        <taxon>Flacourtieae</taxon>
        <taxon>Dovyalis</taxon>
    </lineage>
</organism>
<evidence type="ECO:0000313" key="4">
    <source>
        <dbReference type="Proteomes" id="UP001314170"/>
    </source>
</evidence>
<keyword evidence="4" id="KW-1185">Reference proteome</keyword>